<gene>
    <name evidence="3" type="ORF">WN72_11870</name>
</gene>
<feature type="domain" description="Acyltransferase 3" evidence="2">
    <location>
        <begin position="21"/>
        <end position="346"/>
    </location>
</feature>
<dbReference type="AlphaFoldDB" id="A0AAE7NMF8"/>
<dbReference type="InterPro" id="IPR002656">
    <property type="entry name" value="Acyl_transf_3_dom"/>
</dbReference>
<evidence type="ECO:0000259" key="2">
    <source>
        <dbReference type="Pfam" id="PF01757"/>
    </source>
</evidence>
<keyword evidence="3" id="KW-0808">Transferase</keyword>
<protein>
    <submittedName>
        <fullName evidence="3">Acyltransferase</fullName>
    </submittedName>
</protein>
<feature type="transmembrane region" description="Helical" evidence="1">
    <location>
        <begin position="304"/>
        <end position="322"/>
    </location>
</feature>
<feature type="transmembrane region" description="Helical" evidence="1">
    <location>
        <begin position="249"/>
        <end position="278"/>
    </location>
</feature>
<dbReference type="InterPro" id="IPR050879">
    <property type="entry name" value="Acyltransferase_3"/>
</dbReference>
<feature type="transmembrane region" description="Helical" evidence="1">
    <location>
        <begin position="103"/>
        <end position="124"/>
    </location>
</feature>
<feature type="transmembrane region" description="Helical" evidence="1">
    <location>
        <begin position="329"/>
        <end position="350"/>
    </location>
</feature>
<dbReference type="PANTHER" id="PTHR23028">
    <property type="entry name" value="ACETYLTRANSFERASE"/>
    <property type="match status" value="1"/>
</dbReference>
<feature type="transmembrane region" description="Helical" evidence="1">
    <location>
        <begin position="25"/>
        <end position="47"/>
    </location>
</feature>
<accession>A0AAE7NMF8</accession>
<dbReference type="GO" id="GO:0016747">
    <property type="term" value="F:acyltransferase activity, transferring groups other than amino-acyl groups"/>
    <property type="evidence" value="ECO:0007669"/>
    <property type="project" value="InterPro"/>
</dbReference>
<keyword evidence="1" id="KW-0812">Transmembrane</keyword>
<keyword evidence="1" id="KW-1133">Transmembrane helix</keyword>
<dbReference type="RefSeq" id="WP_092217565.1">
    <property type="nucleotide sequence ID" value="NZ_CP030050.1"/>
</dbReference>
<keyword evidence="1" id="KW-0472">Membrane</keyword>
<proteinExistence type="predicted"/>
<reference evidence="3 4" key="1">
    <citation type="submission" date="2018-06" db="EMBL/GenBank/DDBJ databases">
        <title>Comparative genomics of Bradyrhizobium nodulating Arachidis hypogaea.</title>
        <authorList>
            <person name="Li Y."/>
        </authorList>
    </citation>
    <scope>NUCLEOTIDE SEQUENCE [LARGE SCALE GENOMIC DNA]</scope>
    <source>
        <strain evidence="3 4">CCBAU 051107</strain>
    </source>
</reference>
<evidence type="ECO:0000313" key="4">
    <source>
        <dbReference type="Proteomes" id="UP000594015"/>
    </source>
</evidence>
<keyword evidence="3" id="KW-0012">Acyltransferase</keyword>
<name>A0AAE7NMF8_9BRAD</name>
<dbReference type="KEGG" id="barh:WN72_11870"/>
<evidence type="ECO:0000313" key="3">
    <source>
        <dbReference type="EMBL" id="QOZ66931.1"/>
    </source>
</evidence>
<dbReference type="GO" id="GO:0016020">
    <property type="term" value="C:membrane"/>
    <property type="evidence" value="ECO:0007669"/>
    <property type="project" value="TreeGrafter"/>
</dbReference>
<sequence>MPQTAPSSLDASHKLPAKQILGVDLLRFFASLIVMCFHLCFFVWAGGPGATARTAAKSSVQFPELRFFEFGSVGVQIFFVISGFIIAYSAHGSTAYDFLRGRFVRLVPAIWLIAPLSFAALLAVNAEPVSALIVKLVKSLLISPFGPWLDWVYWTLPIEIAFYGLVYLLLLLKRFRWLEGSIIFVGGVSTIFWLARRSWSFLTGEPLLNLPHERVMELMLICHGCFFAVGVLIWLLIFDRSTTWRWISLSFVTIGCVAQNGAFIGACIWLASVALLYMSAKFNYVFRDQKKALAVARTLGLTTYPLYLLHNAVGGALMGYLVRMGLDPYPALGLTLVAMVLAAACIAIAAEPIAQRVFRSIFDLFGGLVFARVWGRKGFSQT</sequence>
<feature type="transmembrane region" description="Helical" evidence="1">
    <location>
        <begin position="151"/>
        <end position="170"/>
    </location>
</feature>
<dbReference type="EMBL" id="CP030050">
    <property type="protein sequence ID" value="QOZ66931.1"/>
    <property type="molecule type" value="Genomic_DNA"/>
</dbReference>
<evidence type="ECO:0000256" key="1">
    <source>
        <dbReference type="SAM" id="Phobius"/>
    </source>
</evidence>
<feature type="transmembrane region" description="Helical" evidence="1">
    <location>
        <begin position="177"/>
        <end position="195"/>
    </location>
</feature>
<dbReference type="Proteomes" id="UP000594015">
    <property type="component" value="Chromosome"/>
</dbReference>
<dbReference type="PANTHER" id="PTHR23028:SF53">
    <property type="entry name" value="ACYL_TRANSF_3 DOMAIN-CONTAINING PROTEIN"/>
    <property type="match status" value="1"/>
</dbReference>
<feature type="transmembrane region" description="Helical" evidence="1">
    <location>
        <begin position="67"/>
        <end position="91"/>
    </location>
</feature>
<dbReference type="GO" id="GO:0000271">
    <property type="term" value="P:polysaccharide biosynthetic process"/>
    <property type="evidence" value="ECO:0007669"/>
    <property type="project" value="TreeGrafter"/>
</dbReference>
<organism evidence="3 4">
    <name type="scientific">Bradyrhizobium arachidis</name>
    <dbReference type="NCBI Taxonomy" id="858423"/>
    <lineage>
        <taxon>Bacteria</taxon>
        <taxon>Pseudomonadati</taxon>
        <taxon>Pseudomonadota</taxon>
        <taxon>Alphaproteobacteria</taxon>
        <taxon>Hyphomicrobiales</taxon>
        <taxon>Nitrobacteraceae</taxon>
        <taxon>Bradyrhizobium</taxon>
    </lineage>
</organism>
<feature type="transmembrane region" description="Helical" evidence="1">
    <location>
        <begin position="215"/>
        <end position="237"/>
    </location>
</feature>
<dbReference type="Pfam" id="PF01757">
    <property type="entry name" value="Acyl_transf_3"/>
    <property type="match status" value="1"/>
</dbReference>